<organism evidence="17 18">
    <name type="scientific">Polycladospora coralii</name>
    <dbReference type="NCBI Taxonomy" id="2771432"/>
    <lineage>
        <taxon>Bacteria</taxon>
        <taxon>Bacillati</taxon>
        <taxon>Bacillota</taxon>
        <taxon>Bacilli</taxon>
        <taxon>Bacillales</taxon>
        <taxon>Thermoactinomycetaceae</taxon>
        <taxon>Polycladospora</taxon>
    </lineage>
</organism>
<dbReference type="NCBIfam" id="TIGR00747">
    <property type="entry name" value="fabH"/>
    <property type="match status" value="1"/>
</dbReference>
<dbReference type="Gene3D" id="3.40.47.10">
    <property type="match status" value="1"/>
</dbReference>
<sequence length="328" mass="35223">MVRAVGILGTGSYLPEKILTNQDLEKMVDTSDEWIVSRTGIRERRVASPNESSSDLALRAAQNALDHAQIKAEEIDLIIVATVTPDMSFPATACLIQDALGAHQAATFDLSAACTGFLYGVATATQFIQTGMYQHALVVGVECLTKIVDWTDRNTCVLFGDGAGAAVLGPVEDGYGFLSFDLGGDGAKGELLSLPAGGSRLPTSMDTIQQRLHYISMSGQEVFRFAVRVINSSTEKALSKAGITKEEIDYLIPHQANMRIIESAMKRFGLTENKVVVNLDRYGNMSAASIPVALDEVVRAKQIKRGDMVVLCGFGGGLTWGASVLKWT</sequence>
<dbReference type="GO" id="GO:0006633">
    <property type="term" value="P:fatty acid biosynthetic process"/>
    <property type="evidence" value="ECO:0007669"/>
    <property type="project" value="UniProtKB-UniRule"/>
</dbReference>
<evidence type="ECO:0000256" key="6">
    <source>
        <dbReference type="ARBA" id="ARBA00023098"/>
    </source>
</evidence>
<keyword evidence="8 14" id="KW-0511">Multifunctional enzyme</keyword>
<keyword evidence="5 14" id="KW-0276">Fatty acid metabolism</keyword>
<accession>A0A926N883</accession>
<keyword evidence="14" id="KW-0963">Cytoplasm</keyword>
<reference evidence="17" key="1">
    <citation type="submission" date="2020-09" db="EMBL/GenBank/DDBJ databases">
        <title>A novel bacterium of genus Hazenella, isolated from South China Sea.</title>
        <authorList>
            <person name="Huang H."/>
            <person name="Mo K."/>
            <person name="Hu Y."/>
        </authorList>
    </citation>
    <scope>NUCLEOTIDE SEQUENCE</scope>
    <source>
        <strain evidence="17">IB182357</strain>
    </source>
</reference>
<evidence type="ECO:0000313" key="17">
    <source>
        <dbReference type="EMBL" id="MBD1371408.1"/>
    </source>
</evidence>
<evidence type="ECO:0000256" key="13">
    <source>
        <dbReference type="ARBA" id="ARBA00052985"/>
    </source>
</evidence>
<dbReference type="InterPro" id="IPR004655">
    <property type="entry name" value="FabH"/>
</dbReference>
<comment type="subunit">
    <text evidence="14">Homodimer.</text>
</comment>
<comment type="caution">
    <text evidence="17">The sequence shown here is derived from an EMBL/GenBank/DDBJ whole genome shotgun (WGS) entry which is preliminary data.</text>
</comment>
<feature type="domain" description="Beta-ketoacyl-[acyl-carrier-protein] synthase III N-terminal" evidence="16">
    <location>
        <begin position="108"/>
        <end position="186"/>
    </location>
</feature>
<comment type="catalytic activity">
    <reaction evidence="12">
        <text>2-methylpropanoyl-CoA + malonyl-[ACP] + H(+) = 4-methyl-3-oxopentanoyl-[ACP] + CO2 + CoA</text>
        <dbReference type="Rhea" id="RHEA:42268"/>
        <dbReference type="Rhea" id="RHEA-COMP:9623"/>
        <dbReference type="Rhea" id="RHEA-COMP:9940"/>
        <dbReference type="ChEBI" id="CHEBI:15378"/>
        <dbReference type="ChEBI" id="CHEBI:16526"/>
        <dbReference type="ChEBI" id="CHEBI:57287"/>
        <dbReference type="ChEBI" id="CHEBI:57338"/>
        <dbReference type="ChEBI" id="CHEBI:78449"/>
        <dbReference type="ChEBI" id="CHEBI:78820"/>
        <dbReference type="EC" id="2.3.1.300"/>
    </reaction>
    <physiologicalReaction direction="left-to-right" evidence="12">
        <dbReference type="Rhea" id="RHEA:42269"/>
    </physiologicalReaction>
</comment>
<dbReference type="GO" id="GO:0033818">
    <property type="term" value="F:beta-ketoacyl-acyl-carrier-protein synthase III activity"/>
    <property type="evidence" value="ECO:0007669"/>
    <property type="project" value="UniProtKB-UniRule"/>
</dbReference>
<dbReference type="EC" id="2.3.1.180" evidence="14"/>
<comment type="catalytic activity">
    <reaction evidence="11">
        <text>(2S)-2-methylbutanoyl-CoA + malonyl-[ACP] + H(+) = (4S)-4-methyl-3-oxohexanoyl-[ACP] + CO2 + CoA</text>
        <dbReference type="Rhea" id="RHEA:42276"/>
        <dbReference type="Rhea" id="RHEA-COMP:9623"/>
        <dbReference type="Rhea" id="RHEA-COMP:17148"/>
        <dbReference type="ChEBI" id="CHEBI:15378"/>
        <dbReference type="ChEBI" id="CHEBI:16526"/>
        <dbReference type="ChEBI" id="CHEBI:57287"/>
        <dbReference type="ChEBI" id="CHEBI:78449"/>
        <dbReference type="ChEBI" id="CHEBI:88166"/>
        <dbReference type="ChEBI" id="CHEBI:167462"/>
        <dbReference type="EC" id="2.3.1.300"/>
    </reaction>
    <physiologicalReaction direction="left-to-right" evidence="11">
        <dbReference type="Rhea" id="RHEA:42277"/>
    </physiologicalReaction>
</comment>
<comment type="similarity">
    <text evidence="2 14">Belongs to the thiolase-like superfamily. FabH family.</text>
</comment>
<evidence type="ECO:0000256" key="1">
    <source>
        <dbReference type="ARBA" id="ARBA00005194"/>
    </source>
</evidence>
<keyword evidence="9 14" id="KW-0012">Acyltransferase</keyword>
<dbReference type="Proteomes" id="UP000661691">
    <property type="component" value="Unassembled WGS sequence"/>
</dbReference>
<dbReference type="NCBIfam" id="NF006829">
    <property type="entry name" value="PRK09352.1"/>
    <property type="match status" value="1"/>
</dbReference>
<feature type="region of interest" description="ACP-binding" evidence="14">
    <location>
        <begin position="255"/>
        <end position="259"/>
    </location>
</feature>
<name>A0A926N883_9BACL</name>
<feature type="active site" evidence="14">
    <location>
        <position position="114"/>
    </location>
</feature>
<dbReference type="Pfam" id="PF08541">
    <property type="entry name" value="ACP_syn_III_C"/>
    <property type="match status" value="1"/>
</dbReference>
<feature type="domain" description="Beta-ketoacyl-[acyl-carrier-protein] synthase III C-terminal" evidence="15">
    <location>
        <begin position="238"/>
        <end position="327"/>
    </location>
</feature>
<evidence type="ECO:0000256" key="10">
    <source>
        <dbReference type="ARBA" id="ARBA00051096"/>
    </source>
</evidence>
<evidence type="ECO:0000259" key="16">
    <source>
        <dbReference type="Pfam" id="PF08545"/>
    </source>
</evidence>
<evidence type="ECO:0000256" key="4">
    <source>
        <dbReference type="ARBA" id="ARBA00022679"/>
    </source>
</evidence>
<comment type="pathway">
    <text evidence="1 14">Lipid metabolism; fatty acid biosynthesis.</text>
</comment>
<dbReference type="InterPro" id="IPR016039">
    <property type="entry name" value="Thiolase-like"/>
</dbReference>
<evidence type="ECO:0000256" key="8">
    <source>
        <dbReference type="ARBA" id="ARBA00023268"/>
    </source>
</evidence>
<dbReference type="SUPFAM" id="SSF53901">
    <property type="entry name" value="Thiolase-like"/>
    <property type="match status" value="1"/>
</dbReference>
<evidence type="ECO:0000256" key="12">
    <source>
        <dbReference type="ARBA" id="ARBA00052467"/>
    </source>
</evidence>
<proteinExistence type="inferred from homology"/>
<evidence type="ECO:0000313" key="18">
    <source>
        <dbReference type="Proteomes" id="UP000661691"/>
    </source>
</evidence>
<dbReference type="PANTHER" id="PTHR43091">
    <property type="entry name" value="3-OXOACYL-[ACYL-CARRIER-PROTEIN] SYNTHASE"/>
    <property type="match status" value="1"/>
</dbReference>
<keyword evidence="18" id="KW-1185">Reference proteome</keyword>
<dbReference type="PANTHER" id="PTHR43091:SF1">
    <property type="entry name" value="BETA-KETOACYL-[ACYL-CARRIER-PROTEIN] SYNTHASE III, CHLOROPLASTIC"/>
    <property type="match status" value="1"/>
</dbReference>
<keyword evidence="4 14" id="KW-0808">Transferase</keyword>
<comment type="catalytic activity">
    <reaction evidence="13">
        <text>3-methylbutanoyl-CoA + malonyl-[ACP] + H(+) = 5-methyl-3-oxohexanoyl-[ACP] + CO2 + CoA</text>
        <dbReference type="Rhea" id="RHEA:42272"/>
        <dbReference type="Rhea" id="RHEA-COMP:9623"/>
        <dbReference type="Rhea" id="RHEA-COMP:9941"/>
        <dbReference type="ChEBI" id="CHEBI:15378"/>
        <dbReference type="ChEBI" id="CHEBI:16526"/>
        <dbReference type="ChEBI" id="CHEBI:57287"/>
        <dbReference type="ChEBI" id="CHEBI:57345"/>
        <dbReference type="ChEBI" id="CHEBI:78449"/>
        <dbReference type="ChEBI" id="CHEBI:78822"/>
        <dbReference type="EC" id="2.3.1.300"/>
    </reaction>
    <physiologicalReaction direction="left-to-right" evidence="13">
        <dbReference type="Rhea" id="RHEA:42273"/>
    </physiologicalReaction>
</comment>
<dbReference type="InterPro" id="IPR013747">
    <property type="entry name" value="ACP_syn_III_C"/>
</dbReference>
<dbReference type="AlphaFoldDB" id="A0A926N883"/>
<keyword evidence="3 14" id="KW-0444">Lipid biosynthesis</keyword>
<dbReference type="FunFam" id="3.40.47.10:FF:000004">
    <property type="entry name" value="3-oxoacyl-[acyl-carrier-protein] synthase 3"/>
    <property type="match status" value="1"/>
</dbReference>
<dbReference type="Pfam" id="PF08545">
    <property type="entry name" value="ACP_syn_III"/>
    <property type="match status" value="1"/>
</dbReference>
<dbReference type="GO" id="GO:0005737">
    <property type="term" value="C:cytoplasm"/>
    <property type="evidence" value="ECO:0007669"/>
    <property type="project" value="UniProtKB-SubCell"/>
</dbReference>
<dbReference type="InterPro" id="IPR013751">
    <property type="entry name" value="ACP_syn_III_N"/>
</dbReference>
<comment type="catalytic activity">
    <reaction evidence="10">
        <text>malonyl-[ACP] + acetyl-CoA + H(+) = 3-oxobutanoyl-[ACP] + CO2 + CoA</text>
        <dbReference type="Rhea" id="RHEA:12080"/>
        <dbReference type="Rhea" id="RHEA-COMP:9623"/>
        <dbReference type="Rhea" id="RHEA-COMP:9625"/>
        <dbReference type="ChEBI" id="CHEBI:15378"/>
        <dbReference type="ChEBI" id="CHEBI:16526"/>
        <dbReference type="ChEBI" id="CHEBI:57287"/>
        <dbReference type="ChEBI" id="CHEBI:57288"/>
        <dbReference type="ChEBI" id="CHEBI:78449"/>
        <dbReference type="ChEBI" id="CHEBI:78450"/>
        <dbReference type="EC" id="2.3.1.180"/>
    </reaction>
    <physiologicalReaction direction="left-to-right" evidence="10">
        <dbReference type="Rhea" id="RHEA:12081"/>
    </physiologicalReaction>
</comment>
<evidence type="ECO:0000256" key="2">
    <source>
        <dbReference type="ARBA" id="ARBA00008642"/>
    </source>
</evidence>
<dbReference type="RefSeq" id="WP_191140106.1">
    <property type="nucleotide sequence ID" value="NZ_JACXAG020000002.1"/>
</dbReference>
<dbReference type="EMBL" id="JACXAH010000003">
    <property type="protein sequence ID" value="MBD1371408.1"/>
    <property type="molecule type" value="Genomic_DNA"/>
</dbReference>
<evidence type="ECO:0000256" key="9">
    <source>
        <dbReference type="ARBA" id="ARBA00023315"/>
    </source>
</evidence>
<dbReference type="GO" id="GO:0004315">
    <property type="term" value="F:3-oxoacyl-[acyl-carrier-protein] synthase activity"/>
    <property type="evidence" value="ECO:0007669"/>
    <property type="project" value="InterPro"/>
</dbReference>
<gene>
    <name evidence="14" type="primary">fabH</name>
    <name evidence="17" type="ORF">IC620_03445</name>
</gene>
<comment type="subcellular location">
    <subcellularLocation>
        <location evidence="14">Cytoplasm</location>
    </subcellularLocation>
</comment>
<keyword evidence="7 14" id="KW-0275">Fatty acid biosynthesis</keyword>
<evidence type="ECO:0000256" key="3">
    <source>
        <dbReference type="ARBA" id="ARBA00022516"/>
    </source>
</evidence>
<evidence type="ECO:0000259" key="15">
    <source>
        <dbReference type="Pfam" id="PF08541"/>
    </source>
</evidence>
<dbReference type="HAMAP" id="MF_01815">
    <property type="entry name" value="FabH"/>
    <property type="match status" value="1"/>
</dbReference>
<keyword evidence="6 14" id="KW-0443">Lipid metabolism</keyword>
<evidence type="ECO:0000256" key="14">
    <source>
        <dbReference type="HAMAP-Rule" id="MF_01815"/>
    </source>
</evidence>
<protein>
    <recommendedName>
        <fullName evidence="14">Beta-ketoacyl-[acyl-carrier-protein] synthase III</fullName>
        <shortName evidence="14">Beta-ketoacyl-ACP synthase III</shortName>
        <shortName evidence="14">KAS III</shortName>
        <ecNumber evidence="14">2.3.1.180</ecNumber>
    </recommendedName>
    <alternativeName>
        <fullName evidence="14">3-oxoacyl-[acyl-carrier-protein] synthase 3</fullName>
    </alternativeName>
    <alternativeName>
        <fullName evidence="14">3-oxoacyl-[acyl-carrier-protein] synthase III</fullName>
    </alternativeName>
</protein>
<evidence type="ECO:0000256" key="5">
    <source>
        <dbReference type="ARBA" id="ARBA00022832"/>
    </source>
</evidence>
<dbReference type="CDD" id="cd00830">
    <property type="entry name" value="KAS_III"/>
    <property type="match status" value="1"/>
</dbReference>
<comment type="domain">
    <text evidence="14">The last Arg residue of the ACP-binding site is essential for the weak association between ACP/AcpP and FabH.</text>
</comment>
<evidence type="ECO:0000256" key="7">
    <source>
        <dbReference type="ARBA" id="ARBA00023160"/>
    </source>
</evidence>
<comment type="function">
    <text evidence="14">Catalyzes the condensation reaction of fatty acid synthesis by the addition to an acyl acceptor of two carbons from malonyl-ACP. Catalyzes the first condensation reaction which initiates fatty acid synthesis and may therefore play a role in governing the total rate of fatty acid production. Possesses both acetoacetyl-ACP synthase and acetyl transacylase activities. Its substrate specificity determines the biosynthesis of branched-chain and/or straight-chain of fatty acids.</text>
</comment>
<feature type="active site" evidence="14">
    <location>
        <position position="254"/>
    </location>
</feature>
<feature type="active site" evidence="14">
    <location>
        <position position="284"/>
    </location>
</feature>
<evidence type="ECO:0000256" key="11">
    <source>
        <dbReference type="ARBA" id="ARBA00052407"/>
    </source>
</evidence>